<dbReference type="AlphaFoldDB" id="A0A5E7VZB1"/>
<evidence type="ECO:0008006" key="4">
    <source>
        <dbReference type="Google" id="ProtNLM"/>
    </source>
</evidence>
<organism evidence="2 3">
    <name type="scientific">Pseudomonas fluorescens</name>
    <dbReference type="NCBI Taxonomy" id="294"/>
    <lineage>
        <taxon>Bacteria</taxon>
        <taxon>Pseudomonadati</taxon>
        <taxon>Pseudomonadota</taxon>
        <taxon>Gammaproteobacteria</taxon>
        <taxon>Pseudomonadales</taxon>
        <taxon>Pseudomonadaceae</taxon>
        <taxon>Pseudomonas</taxon>
    </lineage>
</organism>
<evidence type="ECO:0000313" key="3">
    <source>
        <dbReference type="Proteomes" id="UP000326241"/>
    </source>
</evidence>
<proteinExistence type="predicted"/>
<gene>
    <name evidence="2" type="ORF">PS624_03016</name>
</gene>
<protein>
    <recommendedName>
        <fullName evidence="4">DUF3077 domain-containing protein</fullName>
    </recommendedName>
</protein>
<dbReference type="RefSeq" id="WP_150749651.1">
    <property type="nucleotide sequence ID" value="NZ_CABVGZ010000030.1"/>
</dbReference>
<feature type="compositionally biased region" description="Pro residues" evidence="1">
    <location>
        <begin position="1"/>
        <end position="11"/>
    </location>
</feature>
<dbReference type="Proteomes" id="UP000326241">
    <property type="component" value="Unassembled WGS sequence"/>
</dbReference>
<feature type="region of interest" description="Disordered" evidence="1">
    <location>
        <begin position="1"/>
        <end position="29"/>
    </location>
</feature>
<evidence type="ECO:0000313" key="2">
    <source>
        <dbReference type="EMBL" id="VVM94860.1"/>
    </source>
</evidence>
<reference evidence="2 3" key="1">
    <citation type="submission" date="2019-09" db="EMBL/GenBank/DDBJ databases">
        <authorList>
            <person name="Chandra G."/>
            <person name="Truman W A."/>
        </authorList>
    </citation>
    <scope>NUCLEOTIDE SEQUENCE [LARGE SCALE GENOMIC DNA]</scope>
    <source>
        <strain evidence="2">PS624</strain>
    </source>
</reference>
<evidence type="ECO:0000256" key="1">
    <source>
        <dbReference type="SAM" id="MobiDB-lite"/>
    </source>
</evidence>
<dbReference type="EMBL" id="CABVGZ010000030">
    <property type="protein sequence ID" value="VVM94860.1"/>
    <property type="molecule type" value="Genomic_DNA"/>
</dbReference>
<dbReference type="Pfam" id="PF19619">
    <property type="entry name" value="DUF6124"/>
    <property type="match status" value="1"/>
</dbReference>
<name>A0A5E7VZB1_PSEFL</name>
<sequence length="127" mass="13877">MFKVTPNPPVIDPATITHPTSPYESPDSRKLNEAAERALDHYLGPPTARIMDTPYQPNRLYMANPQSDAESLLVDACETLGSASVMLNDFAGQLEGPRRKTLQGIAQIVMVAEMAVNQVVDKLVPTE</sequence>
<accession>A0A5E7VZB1</accession>